<sequence length="102" mass="11138">MHINFDKKLTDYIKKKGYAAITVDVINCVGCCADTSELATAFVKAERAEELKAKGAAVHEGDGAEVLILAKGLYYEDEITFSLRNFFGAKDVNIEGLSAFKL</sequence>
<accession>A0AA43RGS7</accession>
<organism evidence="1 2">
    <name type="scientific">Phoenicibacter congonensis</name>
    <dbReference type="NCBI Taxonomy" id="1944646"/>
    <lineage>
        <taxon>Bacteria</taxon>
        <taxon>Bacillati</taxon>
        <taxon>Actinomycetota</taxon>
        <taxon>Coriobacteriia</taxon>
        <taxon>Eggerthellales</taxon>
        <taxon>Eggerthellaceae</taxon>
        <taxon>Phoenicibacter</taxon>
    </lineage>
</organism>
<name>A0AA43RGS7_9ACTN</name>
<gene>
    <name evidence="1" type="ORF">Q3982_00885</name>
</gene>
<dbReference type="EMBL" id="JAUMVS010000006">
    <property type="protein sequence ID" value="MDO4841219.1"/>
    <property type="molecule type" value="Genomic_DNA"/>
</dbReference>
<evidence type="ECO:0000313" key="1">
    <source>
        <dbReference type="EMBL" id="MDO4841219.1"/>
    </source>
</evidence>
<evidence type="ECO:0000313" key="2">
    <source>
        <dbReference type="Proteomes" id="UP001168575"/>
    </source>
</evidence>
<dbReference type="Proteomes" id="UP001168575">
    <property type="component" value="Unassembled WGS sequence"/>
</dbReference>
<reference evidence="1" key="1">
    <citation type="submission" date="2023-07" db="EMBL/GenBank/DDBJ databases">
        <title>Between Cages and Wild: Unraveling the Impact of Captivity on Animal Microbiomes and Antimicrobial Resistance.</title>
        <authorList>
            <person name="Schmartz G.P."/>
            <person name="Rehner J."/>
            <person name="Schuff M.J."/>
            <person name="Becker S.L."/>
            <person name="Kravczyk M."/>
            <person name="Gurevich A."/>
            <person name="Francke R."/>
            <person name="Mueller R."/>
            <person name="Keller V."/>
            <person name="Keller A."/>
        </authorList>
    </citation>
    <scope>NUCLEOTIDE SEQUENCE</scope>
    <source>
        <strain evidence="1">S12M_St_49</strain>
    </source>
</reference>
<proteinExistence type="predicted"/>
<protein>
    <submittedName>
        <fullName evidence="1">Uncharacterized protein</fullName>
    </submittedName>
</protein>
<dbReference type="AlphaFoldDB" id="A0AA43RGS7"/>
<keyword evidence="2" id="KW-1185">Reference proteome</keyword>
<comment type="caution">
    <text evidence="1">The sequence shown here is derived from an EMBL/GenBank/DDBJ whole genome shotgun (WGS) entry which is preliminary data.</text>
</comment>